<feature type="region of interest" description="Disordered" evidence="1">
    <location>
        <begin position="41"/>
        <end position="60"/>
    </location>
</feature>
<keyword evidence="3" id="KW-1185">Reference proteome</keyword>
<evidence type="ECO:0000256" key="1">
    <source>
        <dbReference type="SAM" id="MobiDB-lite"/>
    </source>
</evidence>
<dbReference type="AlphaFoldDB" id="A0A8X6KG27"/>
<accession>A0A8X6KG27</accession>
<feature type="compositionally biased region" description="Polar residues" evidence="1">
    <location>
        <begin position="48"/>
        <end position="59"/>
    </location>
</feature>
<reference evidence="2" key="1">
    <citation type="submission" date="2020-07" db="EMBL/GenBank/DDBJ databases">
        <title>Multicomponent nature underlies the extraordinary mechanical properties of spider dragline silk.</title>
        <authorList>
            <person name="Kono N."/>
            <person name="Nakamura H."/>
            <person name="Mori M."/>
            <person name="Yoshida Y."/>
            <person name="Ohtoshi R."/>
            <person name="Malay A.D."/>
            <person name="Moran D.A.P."/>
            <person name="Tomita M."/>
            <person name="Numata K."/>
            <person name="Arakawa K."/>
        </authorList>
    </citation>
    <scope>NUCLEOTIDE SEQUENCE</scope>
</reference>
<feature type="region of interest" description="Disordered" evidence="1">
    <location>
        <begin position="80"/>
        <end position="111"/>
    </location>
</feature>
<name>A0A8X6KG27_TRICU</name>
<evidence type="ECO:0000313" key="2">
    <source>
        <dbReference type="EMBL" id="GFQ70833.1"/>
    </source>
</evidence>
<protein>
    <submittedName>
        <fullName evidence="2">Uncharacterized protein</fullName>
    </submittedName>
</protein>
<dbReference type="Proteomes" id="UP000887116">
    <property type="component" value="Unassembled WGS sequence"/>
</dbReference>
<sequence>MDVFVWTSSFGICGFRVREPSRSKGAIFRRERPPFAIPSKIDKKKSYGATTETEISFSSPRRALPSEAKFESGALKKFRFRKKKSDPAGSNPADPNRGASKLRNPAFRRAK</sequence>
<organism evidence="2 3">
    <name type="scientific">Trichonephila clavata</name>
    <name type="common">Joro spider</name>
    <name type="synonym">Nephila clavata</name>
    <dbReference type="NCBI Taxonomy" id="2740835"/>
    <lineage>
        <taxon>Eukaryota</taxon>
        <taxon>Metazoa</taxon>
        <taxon>Ecdysozoa</taxon>
        <taxon>Arthropoda</taxon>
        <taxon>Chelicerata</taxon>
        <taxon>Arachnida</taxon>
        <taxon>Araneae</taxon>
        <taxon>Araneomorphae</taxon>
        <taxon>Entelegynae</taxon>
        <taxon>Araneoidea</taxon>
        <taxon>Nephilidae</taxon>
        <taxon>Trichonephila</taxon>
    </lineage>
</organism>
<proteinExistence type="predicted"/>
<comment type="caution">
    <text evidence="2">The sequence shown here is derived from an EMBL/GenBank/DDBJ whole genome shotgun (WGS) entry which is preliminary data.</text>
</comment>
<evidence type="ECO:0000313" key="3">
    <source>
        <dbReference type="Proteomes" id="UP000887116"/>
    </source>
</evidence>
<dbReference type="EMBL" id="BMAO01011020">
    <property type="protein sequence ID" value="GFQ70833.1"/>
    <property type="molecule type" value="Genomic_DNA"/>
</dbReference>
<gene>
    <name evidence="2" type="ORF">TNCT_246141</name>
</gene>